<evidence type="ECO:0000256" key="1">
    <source>
        <dbReference type="ARBA" id="ARBA00010688"/>
    </source>
</evidence>
<evidence type="ECO:0000259" key="7">
    <source>
        <dbReference type="Pfam" id="PF00294"/>
    </source>
</evidence>
<dbReference type="PRINTS" id="PR00990">
    <property type="entry name" value="RIBOKINASE"/>
</dbReference>
<dbReference type="GO" id="GO:0005524">
    <property type="term" value="F:ATP binding"/>
    <property type="evidence" value="ECO:0007669"/>
    <property type="project" value="UniProtKB-KW"/>
</dbReference>
<evidence type="ECO:0000313" key="9">
    <source>
        <dbReference type="Proteomes" id="UP000198661"/>
    </source>
</evidence>
<keyword evidence="4 6" id="KW-0418">Kinase</keyword>
<evidence type="ECO:0000256" key="4">
    <source>
        <dbReference type="ARBA" id="ARBA00022777"/>
    </source>
</evidence>
<comment type="similarity">
    <text evidence="1 6">Belongs to the carbohydrate kinase PfkB family.</text>
</comment>
<dbReference type="SUPFAM" id="SSF53613">
    <property type="entry name" value="Ribokinase-like"/>
    <property type="match status" value="1"/>
</dbReference>
<keyword evidence="9" id="KW-1185">Reference proteome</keyword>
<dbReference type="AlphaFoldDB" id="A0A1I2KC04"/>
<dbReference type="GO" id="GO:0008865">
    <property type="term" value="F:fructokinase activity"/>
    <property type="evidence" value="ECO:0007669"/>
    <property type="project" value="UniProtKB-ARBA"/>
</dbReference>
<dbReference type="STRING" id="201973.SAMN04488025_10195"/>
<gene>
    <name evidence="8" type="ORF">SAMN04488025_10195</name>
</gene>
<sequence length="315" mass="34698">MSLDVVTLGETMVLFIPTSVGPLRFANTFEKTIGGAESNVAIGLARLGHRAGWISRLGNDEFGLFVRNFIRGEGVDTSRVIFDDRHPTAVFFKERQAGREPRVYYYRKGSAASRMSPEDLDESYIREARILHLTGITPALSESCAAAVERAIELAKKHGLLVVFDPNIRLKLWSREEARRVLMDVASRCDIVLPGLDEGRILTGERTPEAIAARLLENGARAAVVKLGERGAYYATRKETGYVEGYPVEPIVDPIGAGDAFAAGFLSGLLRGWSYREAIRLGNRTGAYALTVAGDVEGLPYWSEIDPKRPDQVLR</sequence>
<dbReference type="InterPro" id="IPR002139">
    <property type="entry name" value="Ribo/fructo_kinase"/>
</dbReference>
<dbReference type="RefSeq" id="WP_092035368.1">
    <property type="nucleotide sequence ID" value="NZ_FOOK01000001.1"/>
</dbReference>
<dbReference type="PANTHER" id="PTHR43085:SF1">
    <property type="entry name" value="PSEUDOURIDINE KINASE-RELATED"/>
    <property type="match status" value="1"/>
</dbReference>
<keyword evidence="3" id="KW-0547">Nucleotide-binding</keyword>
<dbReference type="Proteomes" id="UP000198661">
    <property type="component" value="Unassembled WGS sequence"/>
</dbReference>
<keyword evidence="5" id="KW-0067">ATP-binding</keyword>
<feature type="domain" description="Carbohydrate kinase PfkB" evidence="7">
    <location>
        <begin position="4"/>
        <end position="300"/>
    </location>
</feature>
<dbReference type="Pfam" id="PF00294">
    <property type="entry name" value="PfkB"/>
    <property type="match status" value="1"/>
</dbReference>
<dbReference type="InterPro" id="IPR050306">
    <property type="entry name" value="PfkB_Carbo_kinase"/>
</dbReference>
<accession>A0A1I2KC04</accession>
<protein>
    <submittedName>
        <fullName evidence="8">5-dehydro-2-deoxygluconokinase</fullName>
    </submittedName>
</protein>
<evidence type="ECO:0000256" key="2">
    <source>
        <dbReference type="ARBA" id="ARBA00022679"/>
    </source>
</evidence>
<dbReference type="InterPro" id="IPR011611">
    <property type="entry name" value="PfkB_dom"/>
</dbReference>
<dbReference type="InterPro" id="IPR002173">
    <property type="entry name" value="Carboh/pur_kinase_PfkB_CS"/>
</dbReference>
<evidence type="ECO:0000256" key="5">
    <source>
        <dbReference type="ARBA" id="ARBA00022840"/>
    </source>
</evidence>
<dbReference type="PANTHER" id="PTHR43085">
    <property type="entry name" value="HEXOKINASE FAMILY MEMBER"/>
    <property type="match status" value="1"/>
</dbReference>
<dbReference type="CDD" id="cd01166">
    <property type="entry name" value="KdgK"/>
    <property type="match status" value="1"/>
</dbReference>
<reference evidence="8 9" key="1">
    <citation type="submission" date="2016-10" db="EMBL/GenBank/DDBJ databases">
        <authorList>
            <person name="de Groot N.N."/>
        </authorList>
    </citation>
    <scope>NUCLEOTIDE SEQUENCE [LARGE SCALE GENOMIC DNA]</scope>
    <source>
        <strain evidence="8 9">DSM 44945</strain>
    </source>
</reference>
<dbReference type="Gene3D" id="3.40.1190.20">
    <property type="match status" value="1"/>
</dbReference>
<evidence type="ECO:0000256" key="3">
    <source>
        <dbReference type="ARBA" id="ARBA00022741"/>
    </source>
</evidence>
<evidence type="ECO:0000256" key="6">
    <source>
        <dbReference type="RuleBase" id="RU003704"/>
    </source>
</evidence>
<proteinExistence type="inferred from homology"/>
<dbReference type="EMBL" id="FOOK01000001">
    <property type="protein sequence ID" value="SFF63750.1"/>
    <property type="molecule type" value="Genomic_DNA"/>
</dbReference>
<dbReference type="InterPro" id="IPR029056">
    <property type="entry name" value="Ribokinase-like"/>
</dbReference>
<name>A0A1I2KC04_9BACL</name>
<dbReference type="OrthoDB" id="9813569at2"/>
<keyword evidence="2 6" id="KW-0808">Transferase</keyword>
<dbReference type="PROSITE" id="PS00584">
    <property type="entry name" value="PFKB_KINASES_2"/>
    <property type="match status" value="1"/>
</dbReference>
<dbReference type="GO" id="GO:0006000">
    <property type="term" value="P:fructose metabolic process"/>
    <property type="evidence" value="ECO:0007669"/>
    <property type="project" value="UniProtKB-ARBA"/>
</dbReference>
<evidence type="ECO:0000313" key="8">
    <source>
        <dbReference type="EMBL" id="SFF63750.1"/>
    </source>
</evidence>
<organism evidence="8 9">
    <name type="scientific">Planifilum fulgidum</name>
    <dbReference type="NCBI Taxonomy" id="201973"/>
    <lineage>
        <taxon>Bacteria</taxon>
        <taxon>Bacillati</taxon>
        <taxon>Bacillota</taxon>
        <taxon>Bacilli</taxon>
        <taxon>Bacillales</taxon>
        <taxon>Thermoactinomycetaceae</taxon>
        <taxon>Planifilum</taxon>
    </lineage>
</organism>